<dbReference type="InterPro" id="IPR013783">
    <property type="entry name" value="Ig-like_fold"/>
</dbReference>
<sequence>MECWTHVFTLLLIELLILWHDSEAYSVFTIDQVHLTIQPGNTVDRGTSVILVCKGHVSSSSPQLLRGTFEFLRNDEVVHSVNTTRNEVELKINPARVSNSGFYECSVRIEDRFKKSNPEKLIVQGLQVPKLTVNKNHVYEGDDVSVSCSAVEESGPLQFYFFKDGKEIKMIHTSTNTANTSITIEREGETYLYCQFSVKDHPQAGISMNSTAVKIIATEIKITPELHISPNENIFEGDNVTIQCDVIAKHSHLALYLSKQSKILNKAKTGFSYYFRPRAEDSGEYVCKSELGALQKSTGGIMRVKELFSKPNLIMSPKDVFEGDGFSVQCASTPSEKITNRHIKYSICRDNKNCTVMSSQNITAGPTSNGNYSCKAEANGIIKTSSIFSLSAKVPVSVPVIRTTDRVIVGKPFQVVCESENGTLPIQYSLVRHGMEVYQYPVHGPHRRALFNVTSISRKAEIRDFTCKASNGRERFVKESSRLNAVVIEPVSKPALTLNTEGRTITEGTELVLTCSVQAGTTPITFTWFHSGTTAPLDTKQSSVTSAVHTIQSTTRDQRGRYHCTASNEASESKSSSPVTIGVNLAGWKKVVIAVFCIVLLVAIMIALILIMKKKYKPRRGKRASELSVKPVRSKSGDPMRVSLTLDAEDNIDPNATPGVMGRNVWSDHVSSSGSDEQSSGDEYEKSRYAEVAHPQGVDHTKAPLKKGTDTVYSEVQENTQEASEHAEGVSLEYAQLNHNEQESE</sequence>
<feature type="region of interest" description="Disordered" evidence="3">
    <location>
        <begin position="622"/>
        <end position="745"/>
    </location>
</feature>
<dbReference type="CDD" id="cd00096">
    <property type="entry name" value="Ig"/>
    <property type="match status" value="1"/>
</dbReference>
<feature type="signal peptide" evidence="5">
    <location>
        <begin position="1"/>
        <end position="24"/>
    </location>
</feature>
<evidence type="ECO:0000256" key="4">
    <source>
        <dbReference type="SAM" id="Phobius"/>
    </source>
</evidence>
<feature type="compositionally biased region" description="Basic and acidic residues" evidence="3">
    <location>
        <begin position="683"/>
        <end position="702"/>
    </location>
</feature>
<keyword evidence="4" id="KW-1133">Transmembrane helix</keyword>
<feature type="domain" description="Ig-like" evidence="6">
    <location>
        <begin position="129"/>
        <end position="207"/>
    </location>
</feature>
<dbReference type="InterPro" id="IPR003599">
    <property type="entry name" value="Ig_sub"/>
</dbReference>
<feature type="chain" id="PRO_5026679808" evidence="5">
    <location>
        <begin position="25"/>
        <end position="745"/>
    </location>
</feature>
<name>A0A6J2WKZ2_CHACN</name>
<dbReference type="GO" id="GO:0009897">
    <property type="term" value="C:external side of plasma membrane"/>
    <property type="evidence" value="ECO:0007669"/>
    <property type="project" value="TreeGrafter"/>
</dbReference>
<organism evidence="7 8">
    <name type="scientific">Chanos chanos</name>
    <name type="common">Milkfish</name>
    <name type="synonym">Mugil chanos</name>
    <dbReference type="NCBI Taxonomy" id="29144"/>
    <lineage>
        <taxon>Eukaryota</taxon>
        <taxon>Metazoa</taxon>
        <taxon>Chordata</taxon>
        <taxon>Craniata</taxon>
        <taxon>Vertebrata</taxon>
        <taxon>Euteleostomi</taxon>
        <taxon>Actinopterygii</taxon>
        <taxon>Neopterygii</taxon>
        <taxon>Teleostei</taxon>
        <taxon>Ostariophysi</taxon>
        <taxon>Gonorynchiformes</taxon>
        <taxon>Chanidae</taxon>
        <taxon>Chanos</taxon>
    </lineage>
</organism>
<dbReference type="GO" id="GO:0007166">
    <property type="term" value="P:cell surface receptor signaling pathway"/>
    <property type="evidence" value="ECO:0007669"/>
    <property type="project" value="TreeGrafter"/>
</dbReference>
<protein>
    <submittedName>
        <fullName evidence="8">Platelet endothelial cell adhesion molecule</fullName>
    </submittedName>
</protein>
<dbReference type="SMART" id="SM00409">
    <property type="entry name" value="IG"/>
    <property type="match status" value="3"/>
</dbReference>
<dbReference type="AlphaFoldDB" id="A0A6J2WKZ2"/>
<keyword evidence="7" id="KW-1185">Reference proteome</keyword>
<feature type="transmembrane region" description="Helical" evidence="4">
    <location>
        <begin position="591"/>
        <end position="612"/>
    </location>
</feature>
<keyword evidence="4" id="KW-0472">Membrane</keyword>
<dbReference type="PROSITE" id="PS50835">
    <property type="entry name" value="IG_LIKE"/>
    <property type="match status" value="2"/>
</dbReference>
<keyword evidence="4" id="KW-0812">Transmembrane</keyword>
<dbReference type="InParanoid" id="A0A6J2WKZ2"/>
<dbReference type="InterPro" id="IPR007110">
    <property type="entry name" value="Ig-like_dom"/>
</dbReference>
<dbReference type="InterPro" id="IPR003598">
    <property type="entry name" value="Ig_sub2"/>
</dbReference>
<reference evidence="8" key="1">
    <citation type="submission" date="2025-08" db="UniProtKB">
        <authorList>
            <consortium name="RefSeq"/>
        </authorList>
    </citation>
    <scope>IDENTIFICATION</scope>
</reference>
<evidence type="ECO:0000256" key="5">
    <source>
        <dbReference type="SAM" id="SignalP"/>
    </source>
</evidence>
<accession>A0A6J2WKZ2</accession>
<dbReference type="Pfam" id="PF13927">
    <property type="entry name" value="Ig_3"/>
    <property type="match status" value="1"/>
</dbReference>
<dbReference type="Gene3D" id="2.60.40.10">
    <property type="entry name" value="Immunoglobulins"/>
    <property type="match status" value="4"/>
</dbReference>
<dbReference type="PANTHER" id="PTHR11481:SF58">
    <property type="entry name" value="ALLERGIN-1"/>
    <property type="match status" value="1"/>
</dbReference>
<evidence type="ECO:0000313" key="7">
    <source>
        <dbReference type="Proteomes" id="UP000504632"/>
    </source>
</evidence>
<evidence type="ECO:0000256" key="3">
    <source>
        <dbReference type="SAM" id="MobiDB-lite"/>
    </source>
</evidence>
<dbReference type="GO" id="GO:0006955">
    <property type="term" value="P:immune response"/>
    <property type="evidence" value="ECO:0007669"/>
    <property type="project" value="TreeGrafter"/>
</dbReference>
<keyword evidence="2" id="KW-1015">Disulfide bond</keyword>
<dbReference type="Proteomes" id="UP000504632">
    <property type="component" value="Chromosome 13"/>
</dbReference>
<feature type="domain" description="Ig-like" evidence="6">
    <location>
        <begin position="494"/>
        <end position="580"/>
    </location>
</feature>
<gene>
    <name evidence="8" type="primary">pecam1a</name>
</gene>
<dbReference type="PANTHER" id="PTHR11481">
    <property type="entry name" value="IMMUNOGLOBULIN FC RECEPTOR"/>
    <property type="match status" value="1"/>
</dbReference>
<dbReference type="GO" id="GO:0004888">
    <property type="term" value="F:transmembrane signaling receptor activity"/>
    <property type="evidence" value="ECO:0007669"/>
    <property type="project" value="TreeGrafter"/>
</dbReference>
<dbReference type="InterPro" id="IPR036179">
    <property type="entry name" value="Ig-like_dom_sf"/>
</dbReference>
<dbReference type="FunCoup" id="A0A6J2WKZ2">
    <property type="interactions" value="1223"/>
</dbReference>
<dbReference type="SUPFAM" id="SSF48726">
    <property type="entry name" value="Immunoglobulin"/>
    <property type="match status" value="3"/>
</dbReference>
<evidence type="ECO:0000313" key="8">
    <source>
        <dbReference type="RefSeq" id="XP_030646205.1"/>
    </source>
</evidence>
<dbReference type="SMART" id="SM00408">
    <property type="entry name" value="IGc2"/>
    <property type="match status" value="1"/>
</dbReference>
<proteinExistence type="predicted"/>
<dbReference type="CTD" id="569386"/>
<dbReference type="OrthoDB" id="9950534at2759"/>
<dbReference type="GeneID" id="115826484"/>
<evidence type="ECO:0000256" key="1">
    <source>
        <dbReference type="ARBA" id="ARBA00022729"/>
    </source>
</evidence>
<feature type="compositionally biased region" description="Polar residues" evidence="3">
    <location>
        <begin position="711"/>
        <end position="722"/>
    </location>
</feature>
<keyword evidence="1 5" id="KW-0732">Signal</keyword>
<dbReference type="RefSeq" id="XP_030646205.1">
    <property type="nucleotide sequence ID" value="XM_030790345.1"/>
</dbReference>
<dbReference type="InterPro" id="IPR050488">
    <property type="entry name" value="Ig_Fc_receptor"/>
</dbReference>
<evidence type="ECO:0000256" key="2">
    <source>
        <dbReference type="ARBA" id="ARBA00023157"/>
    </source>
</evidence>
<evidence type="ECO:0000259" key="6">
    <source>
        <dbReference type="PROSITE" id="PS50835"/>
    </source>
</evidence>